<comment type="caution">
    <text evidence="2">The sequence shown here is derived from an EMBL/GenBank/DDBJ whole genome shotgun (WGS) entry which is preliminary data.</text>
</comment>
<evidence type="ECO:0000313" key="2">
    <source>
        <dbReference type="EMBL" id="RKR14575.1"/>
    </source>
</evidence>
<dbReference type="EMBL" id="RBIQ01000007">
    <property type="protein sequence ID" value="RKR14575.1"/>
    <property type="molecule type" value="Genomic_DNA"/>
</dbReference>
<keyword evidence="2" id="KW-0121">Carboxypeptidase</keyword>
<keyword evidence="2" id="KW-0645">Protease</keyword>
<evidence type="ECO:0000313" key="3">
    <source>
        <dbReference type="Proteomes" id="UP000269412"/>
    </source>
</evidence>
<feature type="chain" id="PRO_5019766002" evidence="1">
    <location>
        <begin position="23"/>
        <end position="510"/>
    </location>
</feature>
<keyword evidence="1" id="KW-0732">Signal</keyword>
<dbReference type="RefSeq" id="WP_121063911.1">
    <property type="nucleotide sequence ID" value="NZ_RBIQ01000007.1"/>
</dbReference>
<evidence type="ECO:0000256" key="1">
    <source>
        <dbReference type="SAM" id="SignalP"/>
    </source>
</evidence>
<name>A0A495ECI1_9FLAO</name>
<dbReference type="SUPFAM" id="SSF49464">
    <property type="entry name" value="Carboxypeptidase regulatory domain-like"/>
    <property type="match status" value="1"/>
</dbReference>
<dbReference type="Pfam" id="PF13715">
    <property type="entry name" value="CarbopepD_reg_2"/>
    <property type="match status" value="1"/>
</dbReference>
<dbReference type="InterPro" id="IPR008969">
    <property type="entry name" value="CarboxyPept-like_regulatory"/>
</dbReference>
<keyword evidence="3" id="KW-1185">Reference proteome</keyword>
<reference evidence="2 3" key="1">
    <citation type="submission" date="2018-10" db="EMBL/GenBank/DDBJ databases">
        <title>Genomic Encyclopedia of Archaeal and Bacterial Type Strains, Phase II (KMG-II): from individual species to whole genera.</title>
        <authorList>
            <person name="Goeker M."/>
        </authorList>
    </citation>
    <scope>NUCLEOTIDE SEQUENCE [LARGE SCALE GENOMIC DNA]</scope>
    <source>
        <strain evidence="2 3">DSM 25230</strain>
    </source>
</reference>
<dbReference type="AlphaFoldDB" id="A0A495ECI1"/>
<accession>A0A495ECI1</accession>
<dbReference type="Proteomes" id="UP000269412">
    <property type="component" value="Unassembled WGS sequence"/>
</dbReference>
<sequence>MEKITFWVISIVISAICSNSQAQSLTATIVDSATQKPIPYVTVKLINKGVITNEEGRFSFLLNKEIKETDSLFISCIGYATLGKPIKEFTETTISLTPMAIELNPVIVTNKNYTPEEILEIVEDSILKNYNLGFAKKRVFLRETYNNRILKTDYTLKKSTIKAFNKKFIDDLISQIPKNNTVYNEALGDLYGAGDSEEQKLNLIKASELYDKSMELDFEILEEKFNKIMQENVKTDSYFKIKSGLFGTKVDADEMFESEVDSTDVAALNKKLADEKKNKEERKKFFAKYKRETMGKLYENLPVYESSDYNVLFKPGRYNLALEDFTYLGDAAVYVITFKPKRSEDYQGKLYINSDDFALIRMDFENVKPLRDFGLLGVSMKEYLAAGKIIFSKGKDKKYHLSYYDISKGIKAGFRRPLKIIEKNKNVKGRRKQNELSLKVDFDFGNINRYELVVFDETTISNSQYNSFKENNTILPTYMPNYNPDFWKGYDIIEPNQAIRDFISDTEIIE</sequence>
<dbReference type="GO" id="GO:0004180">
    <property type="term" value="F:carboxypeptidase activity"/>
    <property type="evidence" value="ECO:0007669"/>
    <property type="project" value="UniProtKB-KW"/>
</dbReference>
<protein>
    <submittedName>
        <fullName evidence="2">Carboxypeptidase-like protein</fullName>
    </submittedName>
</protein>
<feature type="signal peptide" evidence="1">
    <location>
        <begin position="1"/>
        <end position="22"/>
    </location>
</feature>
<proteinExistence type="predicted"/>
<dbReference type="OrthoDB" id="1433475at2"/>
<keyword evidence="2" id="KW-0378">Hydrolase</keyword>
<organism evidence="2 3">
    <name type="scientific">Maribacter vaceletii</name>
    <dbReference type="NCBI Taxonomy" id="1206816"/>
    <lineage>
        <taxon>Bacteria</taxon>
        <taxon>Pseudomonadati</taxon>
        <taxon>Bacteroidota</taxon>
        <taxon>Flavobacteriia</taxon>
        <taxon>Flavobacteriales</taxon>
        <taxon>Flavobacteriaceae</taxon>
        <taxon>Maribacter</taxon>
    </lineage>
</organism>
<gene>
    <name evidence="2" type="ORF">CLV91_0653</name>
</gene>